<keyword evidence="2" id="KW-1185">Reference proteome</keyword>
<dbReference type="OrthoDB" id="4170921at2"/>
<evidence type="ECO:0000313" key="1">
    <source>
        <dbReference type="EMBL" id="TCC62222.1"/>
    </source>
</evidence>
<gene>
    <name evidence="1" type="ORF">E0H73_16080</name>
</gene>
<organism evidence="1 2">
    <name type="scientific">Kribbella pittospori</name>
    <dbReference type="NCBI Taxonomy" id="722689"/>
    <lineage>
        <taxon>Bacteria</taxon>
        <taxon>Bacillati</taxon>
        <taxon>Actinomycetota</taxon>
        <taxon>Actinomycetes</taxon>
        <taxon>Propionibacteriales</taxon>
        <taxon>Kribbellaceae</taxon>
        <taxon>Kribbella</taxon>
    </lineage>
</organism>
<dbReference type="AlphaFoldDB" id="A0A4V2MB88"/>
<accession>A0A4V2MB88</accession>
<reference evidence="1 2" key="1">
    <citation type="submission" date="2019-02" db="EMBL/GenBank/DDBJ databases">
        <title>Kribbella capetownensis sp. nov. and Kribbella speibonae sp. nov., isolated from soil.</title>
        <authorList>
            <person name="Curtis S.M."/>
            <person name="Norton I."/>
            <person name="Everest G.J."/>
            <person name="Meyers P.R."/>
        </authorList>
    </citation>
    <scope>NUCLEOTIDE SEQUENCE [LARGE SCALE GENOMIC DNA]</scope>
    <source>
        <strain evidence="1 2">NRRL B-24813</strain>
    </source>
</reference>
<evidence type="ECO:0000313" key="2">
    <source>
        <dbReference type="Proteomes" id="UP000291144"/>
    </source>
</evidence>
<dbReference type="EMBL" id="SJKB01000004">
    <property type="protein sequence ID" value="TCC62222.1"/>
    <property type="molecule type" value="Genomic_DNA"/>
</dbReference>
<comment type="caution">
    <text evidence="1">The sequence shown here is derived from an EMBL/GenBank/DDBJ whole genome shotgun (WGS) entry which is preliminary data.</text>
</comment>
<dbReference type="RefSeq" id="WP_131356114.1">
    <property type="nucleotide sequence ID" value="NZ_SJKB01000004.1"/>
</dbReference>
<proteinExistence type="predicted"/>
<name>A0A4V2MB88_9ACTN</name>
<protein>
    <submittedName>
        <fullName evidence="1">Uncharacterized protein</fullName>
    </submittedName>
</protein>
<dbReference type="Proteomes" id="UP000291144">
    <property type="component" value="Unassembled WGS sequence"/>
</dbReference>
<sequence length="237" mass="26324">MTVAKDFENIVQKALARWDEARGFEARGELRHAFWAYSKGIGYFLSYLRLTDRRHLVPVHHAMGTMCREIVRVAELRGSTREAVDHARMGLAATHLAAPSVGRPAKVRQLLRTPAGESMVHRVIGGDAPPLTVAALVTAAAESRLMLADLLRRHPGRQPADRWTIGTGERVSYPAYLTRYRRAVLPSCAGMDETTEMRQLAVEAVLTYDELCRSQHGSESAVRRATETLARIEGVVL</sequence>